<dbReference type="EMBL" id="FQUU01000011">
    <property type="protein sequence ID" value="SHF48112.1"/>
    <property type="molecule type" value="Genomic_DNA"/>
</dbReference>
<organism evidence="1 2">
    <name type="scientific">Flavisolibacter ginsengisoli DSM 18119</name>
    <dbReference type="NCBI Taxonomy" id="1121884"/>
    <lineage>
        <taxon>Bacteria</taxon>
        <taxon>Pseudomonadati</taxon>
        <taxon>Bacteroidota</taxon>
        <taxon>Chitinophagia</taxon>
        <taxon>Chitinophagales</taxon>
        <taxon>Chitinophagaceae</taxon>
        <taxon>Flavisolibacter</taxon>
    </lineage>
</organism>
<gene>
    <name evidence="1" type="ORF">SAMN02745131_02758</name>
</gene>
<evidence type="ECO:0000313" key="2">
    <source>
        <dbReference type="Proteomes" id="UP000184048"/>
    </source>
</evidence>
<dbReference type="STRING" id="1121884.SAMN02745131_02758"/>
<sequence length="164" mass="18761">MEKNTASTRMQGFLTLFDYHTTFFAKALDGISAENMHNRLNTQANHPAWLAGALVQQRFLMASETGTGQRQTGEDLFKNNKGIQPGVQYPTNDEYLKDWERITPEARHALVSIDDQKLNSEVDTGGMKMTYYDLISFTIYREANMIGQLALWRRLLGYPAIKYD</sequence>
<evidence type="ECO:0000313" key="1">
    <source>
        <dbReference type="EMBL" id="SHF48112.1"/>
    </source>
</evidence>
<dbReference type="Gene3D" id="1.20.120.450">
    <property type="entry name" value="dinb family like domain"/>
    <property type="match status" value="1"/>
</dbReference>
<name>A0A1M5C0Y9_9BACT</name>
<dbReference type="RefSeq" id="WP_072835919.1">
    <property type="nucleotide sequence ID" value="NZ_FQUU01000011.1"/>
</dbReference>
<dbReference type="AlphaFoldDB" id="A0A1M5C0Y9"/>
<keyword evidence="2" id="KW-1185">Reference proteome</keyword>
<proteinExistence type="predicted"/>
<reference evidence="1 2" key="1">
    <citation type="submission" date="2016-11" db="EMBL/GenBank/DDBJ databases">
        <authorList>
            <person name="Jaros S."/>
            <person name="Januszkiewicz K."/>
            <person name="Wedrychowicz H."/>
        </authorList>
    </citation>
    <scope>NUCLEOTIDE SEQUENCE [LARGE SCALE GENOMIC DNA]</scope>
    <source>
        <strain evidence="1 2">DSM 18119</strain>
    </source>
</reference>
<dbReference type="InterPro" id="IPR034660">
    <property type="entry name" value="DinB/YfiT-like"/>
</dbReference>
<dbReference type="SUPFAM" id="SSF109854">
    <property type="entry name" value="DinB/YfiT-like putative metalloenzymes"/>
    <property type="match status" value="1"/>
</dbReference>
<accession>A0A1M5C0Y9</accession>
<dbReference type="Proteomes" id="UP000184048">
    <property type="component" value="Unassembled WGS sequence"/>
</dbReference>
<dbReference type="OrthoDB" id="979560at2"/>
<protein>
    <recommendedName>
        <fullName evidence="3">DinB superfamily protein</fullName>
    </recommendedName>
</protein>
<evidence type="ECO:0008006" key="3">
    <source>
        <dbReference type="Google" id="ProtNLM"/>
    </source>
</evidence>